<keyword evidence="11" id="KW-1133">Transmembrane helix</keyword>
<dbReference type="GO" id="GO:0015628">
    <property type="term" value="P:protein secretion by the type II secretion system"/>
    <property type="evidence" value="ECO:0007669"/>
    <property type="project" value="InterPro"/>
</dbReference>
<dbReference type="GO" id="GO:0015627">
    <property type="term" value="C:type II protein secretion system complex"/>
    <property type="evidence" value="ECO:0007669"/>
    <property type="project" value="InterPro"/>
</dbReference>
<keyword evidence="5" id="KW-1003">Cell membrane</keyword>
<evidence type="ECO:0000256" key="6">
    <source>
        <dbReference type="ARBA" id="ARBA00022519"/>
    </source>
</evidence>
<sequence length="246" mass="27928">MIKKAKYMSWLIFVVITFLIFVVLQIPASWLVAKFYKNNNSLHNVFGNFWSGQADWQNGQLRGTITWDYRPLDLLLLKVAANTEIRTGTTQLNGIVGYQFGNITAQSVKGSIAPETLSTLQAWQWPNTRIQVNHLNLKYNKSSGFESANGDFQWGGGELIYHYLERQEKMNVPSLKGSFVSDNGKLILDVRDQRDQKLAYLALDAAFMLDTQLTQRLLMNVQSYDGKASMDTYVISIRQPLITGGF</sequence>
<evidence type="ECO:0000256" key="3">
    <source>
        <dbReference type="ARBA" id="ARBA00021563"/>
    </source>
</evidence>
<evidence type="ECO:0000256" key="7">
    <source>
        <dbReference type="ARBA" id="ARBA00022692"/>
    </source>
</evidence>
<dbReference type="AlphaFoldDB" id="A0A0N9VZ44"/>
<dbReference type="Pfam" id="PF01203">
    <property type="entry name" value="T2SSN"/>
    <property type="match status" value="1"/>
</dbReference>
<evidence type="ECO:0000313" key="13">
    <source>
        <dbReference type="Proteomes" id="UP000064939"/>
    </source>
</evidence>
<dbReference type="Proteomes" id="UP000064939">
    <property type="component" value="Chromosome"/>
</dbReference>
<gene>
    <name evidence="12" type="ORF">AOY20_02850</name>
</gene>
<evidence type="ECO:0000256" key="10">
    <source>
        <dbReference type="ARBA" id="ARBA00030772"/>
    </source>
</evidence>
<accession>A0A0N9VZ44</accession>
<evidence type="ECO:0000256" key="9">
    <source>
        <dbReference type="ARBA" id="ARBA00023136"/>
    </source>
</evidence>
<dbReference type="GO" id="GO:0005886">
    <property type="term" value="C:plasma membrane"/>
    <property type="evidence" value="ECO:0007669"/>
    <property type="project" value="UniProtKB-SubCell"/>
</dbReference>
<evidence type="ECO:0000256" key="11">
    <source>
        <dbReference type="SAM" id="Phobius"/>
    </source>
</evidence>
<keyword evidence="4" id="KW-0813">Transport</keyword>
<proteinExistence type="inferred from homology"/>
<protein>
    <recommendedName>
        <fullName evidence="3">Type II secretion system protein N</fullName>
    </recommendedName>
    <alternativeName>
        <fullName evidence="10">General secretion pathway protein N</fullName>
    </alternativeName>
</protein>
<evidence type="ECO:0000256" key="8">
    <source>
        <dbReference type="ARBA" id="ARBA00022927"/>
    </source>
</evidence>
<comment type="subcellular location">
    <subcellularLocation>
        <location evidence="1">Cell inner membrane</location>
    </subcellularLocation>
</comment>
<organism evidence="12 13">
    <name type="scientific">Acinetobacter equi</name>
    <dbReference type="NCBI Taxonomy" id="1324350"/>
    <lineage>
        <taxon>Bacteria</taxon>
        <taxon>Pseudomonadati</taxon>
        <taxon>Pseudomonadota</taxon>
        <taxon>Gammaproteobacteria</taxon>
        <taxon>Moraxellales</taxon>
        <taxon>Moraxellaceae</taxon>
        <taxon>Acinetobacter</taxon>
    </lineage>
</organism>
<evidence type="ECO:0000256" key="1">
    <source>
        <dbReference type="ARBA" id="ARBA00004533"/>
    </source>
</evidence>
<evidence type="ECO:0000256" key="4">
    <source>
        <dbReference type="ARBA" id="ARBA00022448"/>
    </source>
</evidence>
<evidence type="ECO:0000256" key="5">
    <source>
        <dbReference type="ARBA" id="ARBA00022475"/>
    </source>
</evidence>
<dbReference type="EMBL" id="CP012808">
    <property type="protein sequence ID" value="ALH94560.1"/>
    <property type="molecule type" value="Genomic_DNA"/>
</dbReference>
<dbReference type="STRING" id="1324350.AOY20_02850"/>
<keyword evidence="9 11" id="KW-0472">Membrane</keyword>
<keyword evidence="7 11" id="KW-0812">Transmembrane</keyword>
<dbReference type="RefSeq" id="WP_054580463.1">
    <property type="nucleotide sequence ID" value="NZ_CP012808.1"/>
</dbReference>
<name>A0A0N9VZ44_9GAMM</name>
<keyword evidence="6" id="KW-0997">Cell inner membrane</keyword>
<dbReference type="KEGG" id="aei:AOY20_02850"/>
<keyword evidence="8" id="KW-0653">Protein transport</keyword>
<keyword evidence="13" id="KW-1185">Reference proteome</keyword>
<dbReference type="OrthoDB" id="6706905at2"/>
<comment type="similarity">
    <text evidence="2">Belongs to the GSP N family.</text>
</comment>
<dbReference type="InterPro" id="IPR022792">
    <property type="entry name" value="T2SS_protein-GspN"/>
</dbReference>
<reference evidence="12 13" key="1">
    <citation type="journal article" date="2015" name="Int. J. Syst. Evol. Microbiol.">
        <title>Acinetobacter equi sp. nov. isolated from horse faeces.</title>
        <authorList>
            <person name="Poppel M.T."/>
            <person name="Skiebe E."/>
            <person name="Laue M."/>
            <person name="Bergmann H."/>
            <person name="Ebersberger I."/>
            <person name="Garn T."/>
            <person name="Fruth A."/>
            <person name="Baumgardt S."/>
            <person name="Busse H.J."/>
            <person name="Wilharm G."/>
        </authorList>
    </citation>
    <scope>NUCLEOTIDE SEQUENCE [LARGE SCALE GENOMIC DNA]</scope>
    <source>
        <strain evidence="12 13">114</strain>
    </source>
</reference>
<evidence type="ECO:0000313" key="12">
    <source>
        <dbReference type="EMBL" id="ALH94560.1"/>
    </source>
</evidence>
<feature type="transmembrane region" description="Helical" evidence="11">
    <location>
        <begin position="7"/>
        <end position="32"/>
    </location>
</feature>
<evidence type="ECO:0000256" key="2">
    <source>
        <dbReference type="ARBA" id="ARBA00007208"/>
    </source>
</evidence>